<dbReference type="AlphaFoldDB" id="A0A9P0G963"/>
<dbReference type="EMBL" id="OV651814">
    <property type="protein sequence ID" value="CAH1106849.1"/>
    <property type="molecule type" value="Genomic_DNA"/>
</dbReference>
<protein>
    <submittedName>
        <fullName evidence="1">Uncharacterized protein</fullName>
    </submittedName>
</protein>
<organism evidence="1 2">
    <name type="scientific">Psylliodes chrysocephalus</name>
    <dbReference type="NCBI Taxonomy" id="3402493"/>
    <lineage>
        <taxon>Eukaryota</taxon>
        <taxon>Metazoa</taxon>
        <taxon>Ecdysozoa</taxon>
        <taxon>Arthropoda</taxon>
        <taxon>Hexapoda</taxon>
        <taxon>Insecta</taxon>
        <taxon>Pterygota</taxon>
        <taxon>Neoptera</taxon>
        <taxon>Endopterygota</taxon>
        <taxon>Coleoptera</taxon>
        <taxon>Polyphaga</taxon>
        <taxon>Cucujiformia</taxon>
        <taxon>Chrysomeloidea</taxon>
        <taxon>Chrysomelidae</taxon>
        <taxon>Galerucinae</taxon>
        <taxon>Alticini</taxon>
        <taxon>Psylliodes</taxon>
    </lineage>
</organism>
<accession>A0A9P0G963</accession>
<dbReference type="OrthoDB" id="10046738at2759"/>
<reference evidence="1" key="1">
    <citation type="submission" date="2022-01" db="EMBL/GenBank/DDBJ databases">
        <authorList>
            <person name="King R."/>
        </authorList>
    </citation>
    <scope>NUCLEOTIDE SEQUENCE</scope>
</reference>
<name>A0A9P0G963_9CUCU</name>
<dbReference type="Proteomes" id="UP001153636">
    <property type="component" value="Chromosome 2"/>
</dbReference>
<proteinExistence type="predicted"/>
<keyword evidence="2" id="KW-1185">Reference proteome</keyword>
<sequence>MSGKCNNCGFILRKTGKRKKTLQTEDEVRKYSVPQMKLLKVGDVLCHKCRLIPYAKSPATDDTRPGPSRINIETERRDILQFESADEEDYHYYDDNDEDEDFCMSHSSDEDTMILPLKRVISTHKYCILCSSQSNIKTIPKEARYQAFIKRRIFIPNGDRCCSQHLIKNKFFEDELSRLRIHSNYSVLSAKEVSTFLDLLSEKVEATLFKQIGDSTMPEEKLKDTIDASRTTNTSTIIEFG</sequence>
<evidence type="ECO:0000313" key="2">
    <source>
        <dbReference type="Proteomes" id="UP001153636"/>
    </source>
</evidence>
<evidence type="ECO:0000313" key="1">
    <source>
        <dbReference type="EMBL" id="CAH1106849.1"/>
    </source>
</evidence>
<gene>
    <name evidence="1" type="ORF">PSYICH_LOCUS7403</name>
</gene>